<dbReference type="Proteomes" id="UP000008467">
    <property type="component" value="Chromosome"/>
</dbReference>
<dbReference type="KEGG" id="cle:Clole_1353"/>
<evidence type="ECO:0000313" key="1">
    <source>
        <dbReference type="EMBL" id="ADZ83079.1"/>
    </source>
</evidence>
<dbReference type="RefSeq" id="WP_013656378.1">
    <property type="nucleotide sequence ID" value="NC_015275.1"/>
</dbReference>
<protein>
    <submittedName>
        <fullName evidence="1">Uncharacterized protein</fullName>
    </submittedName>
</protein>
<organism evidence="1 2">
    <name type="scientific">Cellulosilyticum lentocellum (strain ATCC 49066 / DSM 5427 / NCIMB 11756 / RHM5)</name>
    <name type="common">Clostridium lentocellum</name>
    <dbReference type="NCBI Taxonomy" id="642492"/>
    <lineage>
        <taxon>Bacteria</taxon>
        <taxon>Bacillati</taxon>
        <taxon>Bacillota</taxon>
        <taxon>Clostridia</taxon>
        <taxon>Lachnospirales</taxon>
        <taxon>Cellulosilyticaceae</taxon>
        <taxon>Cellulosilyticum</taxon>
    </lineage>
</organism>
<dbReference type="HOGENOM" id="CLU_1851541_0_0_9"/>
<sequence>MSCCGKNNRNFFSHNHRVCCDDFDDDRCCDRHRDDDRCCDRRRDDDDCCDRRRDDDFTGISCPFQNNNDCLCEDSLRDVACKLTNQRVIIHVDGCKMCVVIVGIGKCFLKTINPCTQRIVYFNFNRIDNIEDVLPRCF</sequence>
<name>F2JI51_CELLD</name>
<dbReference type="EMBL" id="CP002582">
    <property type="protein sequence ID" value="ADZ83079.1"/>
    <property type="molecule type" value="Genomic_DNA"/>
</dbReference>
<dbReference type="AlphaFoldDB" id="F2JI51"/>
<evidence type="ECO:0000313" key="2">
    <source>
        <dbReference type="Proteomes" id="UP000008467"/>
    </source>
</evidence>
<accession>F2JI51</accession>
<gene>
    <name evidence="1" type="ordered locus">Clole_1353</name>
</gene>
<reference evidence="1 2" key="1">
    <citation type="journal article" date="2011" name="J. Bacteriol.">
        <title>Complete genome sequence of the cellulose-degrading bacterium Cellulosilyticum lentocellum.</title>
        <authorList>
            <consortium name="US DOE Joint Genome Institute"/>
            <person name="Miller D.A."/>
            <person name="Suen G."/>
            <person name="Bruce D."/>
            <person name="Copeland A."/>
            <person name="Cheng J.F."/>
            <person name="Detter C."/>
            <person name="Goodwin L.A."/>
            <person name="Han C.S."/>
            <person name="Hauser L.J."/>
            <person name="Land M.L."/>
            <person name="Lapidus A."/>
            <person name="Lucas S."/>
            <person name="Meincke L."/>
            <person name="Pitluck S."/>
            <person name="Tapia R."/>
            <person name="Teshima H."/>
            <person name="Woyke T."/>
            <person name="Fox B.G."/>
            <person name="Angert E.R."/>
            <person name="Currie C.R."/>
        </authorList>
    </citation>
    <scope>NUCLEOTIDE SEQUENCE [LARGE SCALE GENOMIC DNA]</scope>
    <source>
        <strain evidence="2">ATCC 49066 / DSM 5427 / NCIMB 11756 / RHM5</strain>
    </source>
</reference>
<keyword evidence="2" id="KW-1185">Reference proteome</keyword>
<proteinExistence type="predicted"/>